<name>A0AAD7N7W5_9AGAR</name>
<evidence type="ECO:0000313" key="5">
    <source>
        <dbReference type="Proteomes" id="UP001215280"/>
    </source>
</evidence>
<keyword evidence="2" id="KW-1133">Transmembrane helix</keyword>
<dbReference type="AlphaFoldDB" id="A0AAD7N7W5"/>
<evidence type="ECO:0000256" key="3">
    <source>
        <dbReference type="SAM" id="SignalP"/>
    </source>
</evidence>
<evidence type="ECO:0000313" key="4">
    <source>
        <dbReference type="EMBL" id="KAJ7748217.1"/>
    </source>
</evidence>
<comment type="caution">
    <text evidence="4">The sequence shown here is derived from an EMBL/GenBank/DDBJ whole genome shotgun (WGS) entry which is preliminary data.</text>
</comment>
<feature type="transmembrane region" description="Helical" evidence="2">
    <location>
        <begin position="147"/>
        <end position="170"/>
    </location>
</feature>
<feature type="region of interest" description="Disordered" evidence="1">
    <location>
        <begin position="116"/>
        <end position="137"/>
    </location>
</feature>
<organism evidence="4 5">
    <name type="scientific">Mycena maculata</name>
    <dbReference type="NCBI Taxonomy" id="230809"/>
    <lineage>
        <taxon>Eukaryota</taxon>
        <taxon>Fungi</taxon>
        <taxon>Dikarya</taxon>
        <taxon>Basidiomycota</taxon>
        <taxon>Agaricomycotina</taxon>
        <taxon>Agaricomycetes</taxon>
        <taxon>Agaricomycetidae</taxon>
        <taxon>Agaricales</taxon>
        <taxon>Marasmiineae</taxon>
        <taxon>Mycenaceae</taxon>
        <taxon>Mycena</taxon>
    </lineage>
</organism>
<accession>A0AAD7N7W5</accession>
<dbReference type="Proteomes" id="UP001215280">
    <property type="component" value="Unassembled WGS sequence"/>
</dbReference>
<feature type="signal peptide" evidence="3">
    <location>
        <begin position="1"/>
        <end position="17"/>
    </location>
</feature>
<keyword evidence="3" id="KW-0732">Signal</keyword>
<reference evidence="4" key="1">
    <citation type="submission" date="2023-03" db="EMBL/GenBank/DDBJ databases">
        <title>Massive genome expansion in bonnet fungi (Mycena s.s.) driven by repeated elements and novel gene families across ecological guilds.</title>
        <authorList>
            <consortium name="Lawrence Berkeley National Laboratory"/>
            <person name="Harder C.B."/>
            <person name="Miyauchi S."/>
            <person name="Viragh M."/>
            <person name="Kuo A."/>
            <person name="Thoen E."/>
            <person name="Andreopoulos B."/>
            <person name="Lu D."/>
            <person name="Skrede I."/>
            <person name="Drula E."/>
            <person name="Henrissat B."/>
            <person name="Morin E."/>
            <person name="Kohler A."/>
            <person name="Barry K."/>
            <person name="LaButti K."/>
            <person name="Morin E."/>
            <person name="Salamov A."/>
            <person name="Lipzen A."/>
            <person name="Mereny Z."/>
            <person name="Hegedus B."/>
            <person name="Baldrian P."/>
            <person name="Stursova M."/>
            <person name="Weitz H."/>
            <person name="Taylor A."/>
            <person name="Grigoriev I.V."/>
            <person name="Nagy L.G."/>
            <person name="Martin F."/>
            <person name="Kauserud H."/>
        </authorList>
    </citation>
    <scope>NUCLEOTIDE SEQUENCE</scope>
    <source>
        <strain evidence="4">CBHHK188m</strain>
    </source>
</reference>
<keyword evidence="5" id="KW-1185">Reference proteome</keyword>
<dbReference type="EMBL" id="JARJLG010000091">
    <property type="protein sequence ID" value="KAJ7748217.1"/>
    <property type="molecule type" value="Genomic_DNA"/>
</dbReference>
<evidence type="ECO:0000256" key="1">
    <source>
        <dbReference type="SAM" id="MobiDB-lite"/>
    </source>
</evidence>
<keyword evidence="2" id="KW-0472">Membrane</keyword>
<evidence type="ECO:0000256" key="2">
    <source>
        <dbReference type="SAM" id="Phobius"/>
    </source>
</evidence>
<feature type="chain" id="PRO_5042184602" evidence="3">
    <location>
        <begin position="18"/>
        <end position="243"/>
    </location>
</feature>
<sequence>MFYVIYVLAILCRTVSSLQITVPGMVLLNDPAEVSWSHQHPDDLTTALMLLETVPGGGKQPVPNHPITNLVNSMSSTIQFTEAGSFRIWAVNPANESEAYAMSEIFSVLPDVTAMNSSPGNNSDGGGMSDPSHGGISSAPATTNMPVIIGAAIGGVVVLTILLLALWYILRSRKARVGRRTTFHRSLMVRGLAPPTFAAPPDAEFNSVLEEKDLVRGRHVSGSRFLENIPRPPPARYPFARTA</sequence>
<protein>
    <submittedName>
        <fullName evidence="4">Uncharacterized protein</fullName>
    </submittedName>
</protein>
<keyword evidence="2" id="KW-0812">Transmembrane</keyword>
<proteinExistence type="predicted"/>
<gene>
    <name evidence="4" type="ORF">DFH07DRAFT_830453</name>
</gene>